<dbReference type="InterPro" id="IPR001759">
    <property type="entry name" value="PTX_dom"/>
</dbReference>
<evidence type="ECO:0000259" key="7">
    <source>
        <dbReference type="PROSITE" id="PS51828"/>
    </source>
</evidence>
<dbReference type="PANTHER" id="PTHR19277:SF125">
    <property type="entry name" value="B6"/>
    <property type="match status" value="1"/>
</dbReference>
<dbReference type="PANTHER" id="PTHR19277">
    <property type="entry name" value="PENTRAXIN"/>
    <property type="match status" value="1"/>
</dbReference>
<dbReference type="Gene3D" id="2.60.120.200">
    <property type="match status" value="2"/>
</dbReference>
<proteinExistence type="predicted"/>
<comment type="caution">
    <text evidence="8">The sequence shown here is derived from an EMBL/GenBank/DDBJ whole genome shotgun (WGS) entry which is preliminary data.</text>
</comment>
<dbReference type="InterPro" id="IPR051360">
    <property type="entry name" value="Neuronal_Pentraxin_Related"/>
</dbReference>
<feature type="domain" description="Pentraxin (PTX)" evidence="7">
    <location>
        <begin position="132"/>
        <end position="334"/>
    </location>
</feature>
<evidence type="ECO:0000256" key="1">
    <source>
        <dbReference type="ARBA" id="ARBA00001913"/>
    </source>
</evidence>
<reference evidence="8" key="1">
    <citation type="journal article" date="2023" name="G3 (Bethesda)">
        <title>Whole genome assembly and annotation of the endangered Caribbean coral Acropora cervicornis.</title>
        <authorList>
            <person name="Selwyn J.D."/>
            <person name="Vollmer S.V."/>
        </authorList>
    </citation>
    <scope>NUCLEOTIDE SEQUENCE</scope>
    <source>
        <strain evidence="8">K2</strain>
    </source>
</reference>
<dbReference type="PRINTS" id="PR00895">
    <property type="entry name" value="PENTAXIN"/>
</dbReference>
<organism evidence="8 9">
    <name type="scientific">Acropora cervicornis</name>
    <name type="common">Staghorn coral</name>
    <dbReference type="NCBI Taxonomy" id="6130"/>
    <lineage>
        <taxon>Eukaryota</taxon>
        <taxon>Metazoa</taxon>
        <taxon>Cnidaria</taxon>
        <taxon>Anthozoa</taxon>
        <taxon>Hexacorallia</taxon>
        <taxon>Scleractinia</taxon>
        <taxon>Astrocoeniina</taxon>
        <taxon>Acroporidae</taxon>
        <taxon>Acropora</taxon>
    </lineage>
</organism>
<gene>
    <name evidence="8" type="ORF">P5673_007530</name>
</gene>
<name>A0AAD9QW95_ACRCE</name>
<dbReference type="PROSITE" id="PS51828">
    <property type="entry name" value="PTX_2"/>
    <property type="match status" value="2"/>
</dbReference>
<accession>A0AAD9QW95</accession>
<evidence type="ECO:0000313" key="9">
    <source>
        <dbReference type="Proteomes" id="UP001249851"/>
    </source>
</evidence>
<protein>
    <submittedName>
        <fullName evidence="8">Neuronal pentraxin-2</fullName>
    </submittedName>
</protein>
<dbReference type="SMART" id="SM00159">
    <property type="entry name" value="PTX"/>
    <property type="match status" value="2"/>
</dbReference>
<dbReference type="EMBL" id="JARQWQ010000012">
    <property type="protein sequence ID" value="KAK2568478.1"/>
    <property type="molecule type" value="Genomic_DNA"/>
</dbReference>
<dbReference type="Proteomes" id="UP001249851">
    <property type="component" value="Unassembled WGS sequence"/>
</dbReference>
<reference evidence="8" key="2">
    <citation type="journal article" date="2023" name="Science">
        <title>Genomic signatures of disease resistance in endangered staghorn corals.</title>
        <authorList>
            <person name="Vollmer S.V."/>
            <person name="Selwyn J.D."/>
            <person name="Despard B.A."/>
            <person name="Roesel C.L."/>
        </authorList>
    </citation>
    <scope>NUCLEOTIDE SEQUENCE</scope>
    <source>
        <strain evidence="8">K2</strain>
    </source>
</reference>
<keyword evidence="5" id="KW-0325">Glycoprotein</keyword>
<dbReference type="Pfam" id="PF00354">
    <property type="entry name" value="Pentaxin"/>
    <property type="match status" value="2"/>
</dbReference>
<keyword evidence="2" id="KW-0479">Metal-binding</keyword>
<evidence type="ECO:0000256" key="6">
    <source>
        <dbReference type="PROSITE-ProRule" id="PRU01172"/>
    </source>
</evidence>
<dbReference type="GO" id="GO:0046872">
    <property type="term" value="F:metal ion binding"/>
    <property type="evidence" value="ECO:0007669"/>
    <property type="project" value="UniProtKB-KW"/>
</dbReference>
<evidence type="ECO:0000256" key="2">
    <source>
        <dbReference type="ARBA" id="ARBA00022723"/>
    </source>
</evidence>
<dbReference type="AlphaFoldDB" id="A0AAD9QW95"/>
<keyword evidence="3" id="KW-0106">Calcium</keyword>
<keyword evidence="4" id="KW-1015">Disulfide bond</keyword>
<comment type="caution">
    <text evidence="6">Lacks conserved residue(s) required for the propagation of feature annotation.</text>
</comment>
<dbReference type="SUPFAM" id="SSF49899">
    <property type="entry name" value="Concanavalin A-like lectins/glucanases"/>
    <property type="match status" value="2"/>
</dbReference>
<evidence type="ECO:0000256" key="3">
    <source>
        <dbReference type="ARBA" id="ARBA00022837"/>
    </source>
</evidence>
<sequence>MMVCESSPRFDKVQLIFTTIAIISVLSTLSFAFHPVTFPNYALVGHTYRSLQGLEWLNCIRSCHEDPKSFSYNFFHSTADETGECQMINRGLDDPCSTERLVFSPGVVFQQIAATKVEEECHSHSEENREKSNFILDFPSPASESNYAEGNLNNLPLTELTLCFWINSPKPEDRRTVFSYFGNSKNMELALEISDLHKTIFTVGGEERKFTAKVSDSRWHHLCVLWSNSDGRYAFFQDGVVKENKTEFRKNYSIRSKGSLVLGQDQIDRNSFNLSKSFEGKLYNFHILNHILPAITILRKFKNCQKGGGNAFKWRRFENGVKGNVKVFEEECHSQSEENKEQSNFILDFPSPASESNYAEGKLKNLPLTELTVCFWINSPKPEDRRTVFSYFGNSKKTELALEISDLHKTIFTVGGEERTITAEVSDSRWHHLCVVWSNSEERFAFFQDGVVKESKTEFRKNYSIIAKGSLVLGQDRMDRNSFDLRKSFEGKLYNFNIWNRTLPAITILRKFKNCRKGGGNVAEWRRFESGVKGNVKVVRPSACVLFNK</sequence>
<dbReference type="InterPro" id="IPR013320">
    <property type="entry name" value="ConA-like_dom_sf"/>
</dbReference>
<comment type="cofactor">
    <cofactor evidence="1">
        <name>Ca(2+)</name>
        <dbReference type="ChEBI" id="CHEBI:29108"/>
    </cofactor>
</comment>
<evidence type="ECO:0000256" key="4">
    <source>
        <dbReference type="ARBA" id="ARBA00023157"/>
    </source>
</evidence>
<keyword evidence="9" id="KW-1185">Reference proteome</keyword>
<evidence type="ECO:0000256" key="5">
    <source>
        <dbReference type="ARBA" id="ARBA00023180"/>
    </source>
</evidence>
<feature type="domain" description="Pentraxin (PTX)" evidence="7">
    <location>
        <begin position="343"/>
        <end position="545"/>
    </location>
</feature>
<evidence type="ECO:0000313" key="8">
    <source>
        <dbReference type="EMBL" id="KAK2568478.1"/>
    </source>
</evidence>